<keyword evidence="3" id="KW-1185">Reference proteome</keyword>
<evidence type="ECO:0000313" key="2">
    <source>
        <dbReference type="EMBL" id="KAB1207616.1"/>
    </source>
</evidence>
<sequence length="149" mass="16527">MISLKKLIKIARKWQKKAAIGRKRVTFPSTNGTGKVDVSNTSAVSKKGHFVIYTTDERRFEMPLAYLNNPIFLELFKKSEEEFGLPSDGPITLPCDAVFMNHVILLVQRGAVAAYHLEKTLLNSIATRRCSVSASHRGHAGQNLLISAC</sequence>
<dbReference type="Pfam" id="PF02519">
    <property type="entry name" value="Auxin_inducible"/>
    <property type="match status" value="1"/>
</dbReference>
<comment type="similarity">
    <text evidence="1">Belongs to the ARG7 family.</text>
</comment>
<dbReference type="AlphaFoldDB" id="A0A6A1V5Y9"/>
<proteinExistence type="inferred from homology"/>
<dbReference type="OrthoDB" id="1936278at2759"/>
<evidence type="ECO:0000313" key="3">
    <source>
        <dbReference type="Proteomes" id="UP000516437"/>
    </source>
</evidence>
<gene>
    <name evidence="2" type="ORF">CJ030_MR7G014901</name>
</gene>
<dbReference type="EMBL" id="RXIC02000025">
    <property type="protein sequence ID" value="KAB1207616.1"/>
    <property type="molecule type" value="Genomic_DNA"/>
</dbReference>
<accession>A0A6A1V5Y9</accession>
<organism evidence="2 3">
    <name type="scientific">Morella rubra</name>
    <name type="common">Chinese bayberry</name>
    <dbReference type="NCBI Taxonomy" id="262757"/>
    <lineage>
        <taxon>Eukaryota</taxon>
        <taxon>Viridiplantae</taxon>
        <taxon>Streptophyta</taxon>
        <taxon>Embryophyta</taxon>
        <taxon>Tracheophyta</taxon>
        <taxon>Spermatophyta</taxon>
        <taxon>Magnoliopsida</taxon>
        <taxon>eudicotyledons</taxon>
        <taxon>Gunneridae</taxon>
        <taxon>Pentapetalae</taxon>
        <taxon>rosids</taxon>
        <taxon>fabids</taxon>
        <taxon>Fagales</taxon>
        <taxon>Myricaceae</taxon>
        <taxon>Morella</taxon>
    </lineage>
</organism>
<comment type="caution">
    <text evidence="2">The sequence shown here is derived from an EMBL/GenBank/DDBJ whole genome shotgun (WGS) entry which is preliminary data.</text>
</comment>
<dbReference type="InterPro" id="IPR003676">
    <property type="entry name" value="SAUR_fam"/>
</dbReference>
<reference evidence="2 3" key="1">
    <citation type="journal article" date="2019" name="Plant Biotechnol. J.">
        <title>The red bayberry genome and genetic basis of sex determination.</title>
        <authorList>
            <person name="Jia H.M."/>
            <person name="Jia H.J."/>
            <person name="Cai Q.L."/>
            <person name="Wang Y."/>
            <person name="Zhao H.B."/>
            <person name="Yang W.F."/>
            <person name="Wang G.Y."/>
            <person name="Li Y.H."/>
            <person name="Zhan D.L."/>
            <person name="Shen Y.T."/>
            <person name="Niu Q.F."/>
            <person name="Chang L."/>
            <person name="Qiu J."/>
            <person name="Zhao L."/>
            <person name="Xie H.B."/>
            <person name="Fu W.Y."/>
            <person name="Jin J."/>
            <person name="Li X.W."/>
            <person name="Jiao Y."/>
            <person name="Zhou C.C."/>
            <person name="Tu T."/>
            <person name="Chai C.Y."/>
            <person name="Gao J.L."/>
            <person name="Fan L.J."/>
            <person name="van de Weg E."/>
            <person name="Wang J.Y."/>
            <person name="Gao Z.S."/>
        </authorList>
    </citation>
    <scope>NUCLEOTIDE SEQUENCE [LARGE SCALE GENOMIC DNA]</scope>
    <source>
        <tissue evidence="2">Leaves</tissue>
    </source>
</reference>
<dbReference type="GO" id="GO:0009733">
    <property type="term" value="P:response to auxin"/>
    <property type="evidence" value="ECO:0007669"/>
    <property type="project" value="InterPro"/>
</dbReference>
<dbReference type="PANTHER" id="PTHR31175">
    <property type="entry name" value="AUXIN-RESPONSIVE FAMILY PROTEIN"/>
    <property type="match status" value="1"/>
</dbReference>
<name>A0A6A1V5Y9_9ROSI</name>
<evidence type="ECO:0000256" key="1">
    <source>
        <dbReference type="ARBA" id="ARBA00006974"/>
    </source>
</evidence>
<protein>
    <submittedName>
        <fullName evidence="2">Auxin-induced protein 10A5</fullName>
    </submittedName>
</protein>
<dbReference type="Proteomes" id="UP000516437">
    <property type="component" value="Chromosome 7"/>
</dbReference>
<dbReference type="PANTHER" id="PTHR31175:SF65">
    <property type="entry name" value="AUXIN-RESPONSIVE PROTEIN SAUR66-LIKE"/>
    <property type="match status" value="1"/>
</dbReference>